<sequence length="215" mass="24859">MKKLLLPLVLLWSCTDNLQDIALDTGYDFYPLEKSMHWLYKVEEVNFDAFGGDTTRYFLEERIGDSLIAPSGEVRYLLERYRGEDSLNMKLDSIWTVQKFQNSLVVTENNLSIVKLTFPVEVGKSWNGNAYNSKDERLFYYESGTDLDEVKVVISDIPQNLVNQDERYEVYQRGVGLVRKNYITLSFCSVNCSSELGEIQSGRILKQQLISYGKR</sequence>
<reference evidence="1 2" key="1">
    <citation type="submission" date="2018-07" db="EMBL/GenBank/DDBJ databases">
        <title>Genomic Encyclopedia of Type Strains, Phase IV (KMG-IV): sequencing the most valuable type-strain genomes for metagenomic binning, comparative biology and taxonomic classification.</title>
        <authorList>
            <person name="Goeker M."/>
        </authorList>
    </citation>
    <scope>NUCLEOTIDE SEQUENCE [LARGE SCALE GENOMIC DNA]</scope>
    <source>
        <strain evidence="1 2">DSM 4134</strain>
    </source>
</reference>
<comment type="caution">
    <text evidence="1">The sequence shown here is derived from an EMBL/GenBank/DDBJ whole genome shotgun (WGS) entry which is preliminary data.</text>
</comment>
<keyword evidence="2" id="KW-1185">Reference proteome</keyword>
<gene>
    <name evidence="1" type="ORF">C7460_12153</name>
</gene>
<dbReference type="EMBL" id="QREG01000021">
    <property type="protein sequence ID" value="RED94366.1"/>
    <property type="molecule type" value="Genomic_DNA"/>
</dbReference>
<proteinExistence type="predicted"/>
<protein>
    <submittedName>
        <fullName evidence="1">Uncharacterized protein</fullName>
    </submittedName>
</protein>
<evidence type="ECO:0000313" key="1">
    <source>
        <dbReference type="EMBL" id="RED94366.1"/>
    </source>
</evidence>
<name>A0A3D9L0H4_MARFU</name>
<organism evidence="1 2">
    <name type="scientific">Marinoscillum furvescens DSM 4134</name>
    <dbReference type="NCBI Taxonomy" id="1122208"/>
    <lineage>
        <taxon>Bacteria</taxon>
        <taxon>Pseudomonadati</taxon>
        <taxon>Bacteroidota</taxon>
        <taxon>Cytophagia</taxon>
        <taxon>Cytophagales</taxon>
        <taxon>Reichenbachiellaceae</taxon>
        <taxon>Marinoscillum</taxon>
    </lineage>
</organism>
<dbReference type="AlphaFoldDB" id="A0A3D9L0H4"/>
<dbReference type="RefSeq" id="WP_115869602.1">
    <property type="nucleotide sequence ID" value="NZ_QREG01000021.1"/>
</dbReference>
<evidence type="ECO:0000313" key="2">
    <source>
        <dbReference type="Proteomes" id="UP000256779"/>
    </source>
</evidence>
<dbReference type="Proteomes" id="UP000256779">
    <property type="component" value="Unassembled WGS sequence"/>
</dbReference>
<dbReference type="OrthoDB" id="1467525at2"/>
<accession>A0A3D9L0H4</accession>